<evidence type="ECO:0000256" key="2">
    <source>
        <dbReference type="ARBA" id="ARBA00007707"/>
    </source>
</evidence>
<dbReference type="GO" id="GO:0008360">
    <property type="term" value="P:regulation of cell shape"/>
    <property type="evidence" value="ECO:0007669"/>
    <property type="project" value="UniProtKB-KW"/>
</dbReference>
<dbReference type="CDD" id="cd03353">
    <property type="entry name" value="LbH_GlmU_C"/>
    <property type="match status" value="1"/>
</dbReference>
<evidence type="ECO:0000256" key="9">
    <source>
        <dbReference type="ARBA" id="ARBA00022842"/>
    </source>
</evidence>
<feature type="binding site" evidence="18">
    <location>
        <position position="50"/>
    </location>
    <ligand>
        <name>UDP-N-acetyl-alpha-D-glucosamine</name>
        <dbReference type="ChEBI" id="CHEBI:57705"/>
    </ligand>
</feature>
<dbReference type="GO" id="GO:0000902">
    <property type="term" value="P:cell morphogenesis"/>
    <property type="evidence" value="ECO:0007669"/>
    <property type="project" value="UniProtKB-UniRule"/>
</dbReference>
<comment type="pathway">
    <text evidence="18">Bacterial outer membrane biogenesis; LPS lipid A biosynthesis.</text>
</comment>
<dbReference type="NCBIfam" id="NF006986">
    <property type="entry name" value="PRK09451.1"/>
    <property type="match status" value="1"/>
</dbReference>
<keyword evidence="10 18" id="KW-0133">Cell shape</keyword>
<evidence type="ECO:0000256" key="15">
    <source>
        <dbReference type="ARBA" id="ARBA00048247"/>
    </source>
</evidence>
<dbReference type="InterPro" id="IPR001451">
    <property type="entry name" value="Hexapep"/>
</dbReference>
<feature type="binding site" evidence="18">
    <location>
        <position position="376"/>
    </location>
    <ligand>
        <name>UDP-N-acetyl-alpha-D-glucosamine</name>
        <dbReference type="ChEBI" id="CHEBI:57705"/>
    </ligand>
</feature>
<dbReference type="InterPro" id="IPR011004">
    <property type="entry name" value="Trimer_LpxA-like_sf"/>
</dbReference>
<dbReference type="GO" id="GO:0016020">
    <property type="term" value="C:membrane"/>
    <property type="evidence" value="ECO:0007669"/>
    <property type="project" value="GOC"/>
</dbReference>
<organism evidence="20 21">
    <name type="scientific">Shewanella algae</name>
    <dbReference type="NCBI Taxonomy" id="38313"/>
    <lineage>
        <taxon>Bacteria</taxon>
        <taxon>Pseudomonadati</taxon>
        <taxon>Pseudomonadota</taxon>
        <taxon>Gammaproteobacteria</taxon>
        <taxon>Alteromonadales</taxon>
        <taxon>Shewanellaceae</taxon>
        <taxon>Shewanella</taxon>
    </lineage>
</organism>
<feature type="binding site" evidence="18">
    <location>
        <position position="130"/>
    </location>
    <ligand>
        <name>Mg(2+)</name>
        <dbReference type="ChEBI" id="CHEBI:18420"/>
    </ligand>
</feature>
<dbReference type="EMBL" id="AP024613">
    <property type="protein sequence ID" value="BCV47270.1"/>
    <property type="molecule type" value="Genomic_DNA"/>
</dbReference>
<gene>
    <name evidence="18 20" type="primary">glmU</name>
    <name evidence="20" type="ORF">TUM17379_42880</name>
</gene>
<evidence type="ECO:0000313" key="21">
    <source>
        <dbReference type="Proteomes" id="UP000825078"/>
    </source>
</evidence>
<feature type="binding site" evidence="18">
    <location>
        <position position="252"/>
    </location>
    <ligand>
        <name>Mg(2+)</name>
        <dbReference type="ChEBI" id="CHEBI:18420"/>
    </ligand>
</feature>
<reference evidence="20" key="1">
    <citation type="submission" date="2021-05" db="EMBL/GenBank/DDBJ databases">
        <title>Molecular characterization for Shewanella algae harboring chromosomal blaOXA-55-like strains isolated from clinical and environment sample.</title>
        <authorList>
            <person name="Ohama Y."/>
            <person name="Aoki K."/>
            <person name="Harada S."/>
            <person name="Moriya K."/>
            <person name="Ishii Y."/>
            <person name="Tateda K."/>
        </authorList>
    </citation>
    <scope>NUCLEOTIDE SEQUENCE</scope>
    <source>
        <strain evidence="20">TUM17379</strain>
    </source>
</reference>
<dbReference type="Gene3D" id="3.90.550.10">
    <property type="entry name" value="Spore Coat Polysaccharide Biosynthesis Protein SpsA, Chain A"/>
    <property type="match status" value="1"/>
</dbReference>
<keyword evidence="6 18" id="KW-0548">Nucleotidyltransferase</keyword>
<comment type="catalytic activity">
    <reaction evidence="16 18">
        <text>N-acetyl-alpha-D-glucosamine 1-phosphate + UTP + H(+) = UDP-N-acetyl-alpha-D-glucosamine + diphosphate</text>
        <dbReference type="Rhea" id="RHEA:13509"/>
        <dbReference type="ChEBI" id="CHEBI:15378"/>
        <dbReference type="ChEBI" id="CHEBI:33019"/>
        <dbReference type="ChEBI" id="CHEBI:46398"/>
        <dbReference type="ChEBI" id="CHEBI:57705"/>
        <dbReference type="ChEBI" id="CHEBI:57776"/>
        <dbReference type="EC" id="2.7.7.23"/>
    </reaction>
</comment>
<evidence type="ECO:0000256" key="8">
    <source>
        <dbReference type="ARBA" id="ARBA00022737"/>
    </source>
</evidence>
<comment type="cofactor">
    <cofactor evidence="18">
        <name>Mg(2+)</name>
        <dbReference type="ChEBI" id="CHEBI:18420"/>
    </cofactor>
    <text evidence="18">Binds 1 Mg(2+) ion per subunit.</text>
</comment>
<dbReference type="HAMAP" id="MF_01631">
    <property type="entry name" value="GlmU"/>
    <property type="match status" value="1"/>
</dbReference>
<evidence type="ECO:0000256" key="12">
    <source>
        <dbReference type="ARBA" id="ARBA00023268"/>
    </source>
</evidence>
<dbReference type="Pfam" id="PF12804">
    <property type="entry name" value="NTP_transf_3"/>
    <property type="match status" value="1"/>
</dbReference>
<keyword evidence="8 18" id="KW-0677">Repeat</keyword>
<keyword evidence="14 18" id="KW-0961">Cell wall biogenesis/degradation</keyword>
<feature type="binding site" evidence="18">
    <location>
        <position position="165"/>
    </location>
    <ligand>
        <name>UDP-N-acetyl-alpha-D-glucosamine</name>
        <dbReference type="ChEBI" id="CHEBI:57705"/>
    </ligand>
</feature>
<evidence type="ECO:0000259" key="19">
    <source>
        <dbReference type="Pfam" id="PF12804"/>
    </source>
</evidence>
<feature type="binding site" evidence="18">
    <location>
        <position position="430"/>
    </location>
    <ligand>
        <name>acetyl-CoA</name>
        <dbReference type="ChEBI" id="CHEBI:57288"/>
    </ligand>
</feature>
<feature type="region of interest" description="Pyrophosphorylase" evidence="18">
    <location>
        <begin position="1"/>
        <end position="254"/>
    </location>
</feature>
<dbReference type="GO" id="GO:0003977">
    <property type="term" value="F:UDP-N-acetylglucosamine diphosphorylase activity"/>
    <property type="evidence" value="ECO:0007669"/>
    <property type="project" value="UniProtKB-UniRule"/>
</dbReference>
<dbReference type="SUPFAM" id="SSF51161">
    <property type="entry name" value="Trimeric LpxA-like enzymes"/>
    <property type="match status" value="1"/>
</dbReference>
<keyword evidence="7 18" id="KW-0479">Metal-binding</keyword>
<feature type="binding site" evidence="18">
    <location>
        <position position="358"/>
    </location>
    <ligand>
        <name>UDP-N-acetyl-alpha-D-glucosamine</name>
        <dbReference type="ChEBI" id="CHEBI:57705"/>
    </ligand>
</feature>
<dbReference type="GO" id="GO:0005737">
    <property type="term" value="C:cytoplasm"/>
    <property type="evidence" value="ECO:0007669"/>
    <property type="project" value="UniProtKB-SubCell"/>
</dbReference>
<feature type="binding site" evidence="18">
    <location>
        <position position="179"/>
    </location>
    <ligand>
        <name>UDP-N-acetyl-alpha-D-glucosamine</name>
        <dbReference type="ChEBI" id="CHEBI:57705"/>
    </ligand>
</feature>
<dbReference type="GO" id="GO:0006048">
    <property type="term" value="P:UDP-N-acetylglucosamine biosynthetic process"/>
    <property type="evidence" value="ECO:0007669"/>
    <property type="project" value="InterPro"/>
</dbReference>
<dbReference type="InterPro" id="IPR038009">
    <property type="entry name" value="GlmU_C_LbH"/>
</dbReference>
<feature type="binding site" evidence="18">
    <location>
        <begin position="128"/>
        <end position="130"/>
    </location>
    <ligand>
        <name>UDP-N-acetyl-alpha-D-glucosamine</name>
        <dbReference type="ChEBI" id="CHEBI:57705"/>
    </ligand>
</feature>
<feature type="binding site" evidence="18">
    <location>
        <position position="391"/>
    </location>
    <ligand>
        <name>UDP-N-acetyl-alpha-D-glucosamine</name>
        <dbReference type="ChEBI" id="CHEBI:57705"/>
    </ligand>
</feature>
<evidence type="ECO:0000256" key="6">
    <source>
        <dbReference type="ARBA" id="ARBA00022695"/>
    </source>
</evidence>
<feature type="binding site" evidence="18">
    <location>
        <position position="465"/>
    </location>
    <ligand>
        <name>acetyl-CoA</name>
        <dbReference type="ChEBI" id="CHEBI:57288"/>
    </ligand>
</feature>
<comment type="catalytic activity">
    <reaction evidence="15 18">
        <text>alpha-D-glucosamine 1-phosphate + acetyl-CoA = N-acetyl-alpha-D-glucosamine 1-phosphate + CoA + H(+)</text>
        <dbReference type="Rhea" id="RHEA:13725"/>
        <dbReference type="ChEBI" id="CHEBI:15378"/>
        <dbReference type="ChEBI" id="CHEBI:57287"/>
        <dbReference type="ChEBI" id="CHEBI:57288"/>
        <dbReference type="ChEBI" id="CHEBI:57776"/>
        <dbReference type="ChEBI" id="CHEBI:58516"/>
        <dbReference type="EC" id="2.3.1.157"/>
    </reaction>
</comment>
<keyword evidence="13 18" id="KW-0012">Acyltransferase</keyword>
<dbReference type="SUPFAM" id="SSF53448">
    <property type="entry name" value="Nucleotide-diphospho-sugar transferases"/>
    <property type="match status" value="1"/>
</dbReference>
<dbReference type="Pfam" id="PF00132">
    <property type="entry name" value="Hexapep"/>
    <property type="match status" value="1"/>
</dbReference>
<dbReference type="GO" id="GO:0000287">
    <property type="term" value="F:magnesium ion binding"/>
    <property type="evidence" value="ECO:0007669"/>
    <property type="project" value="UniProtKB-UniRule"/>
</dbReference>
<feature type="binding site" evidence="18">
    <location>
        <position position="101"/>
    </location>
    <ligand>
        <name>UDP-N-acetyl-alpha-D-glucosamine</name>
        <dbReference type="ChEBI" id="CHEBI:57705"/>
    </ligand>
</feature>
<sequence length="482" mass="51815">MQASKLRERCIFTVIPVHLRQPIEKESPMSLNVVILAAGKGTRMRSDLPKVLHKVAHKPMVQHVIDTAHSLNADKINLVYGYGGDKLMTELGEQPLNFVLQAEQLGTGHAVAQAIPHIDDNDTVLVLYGDVPLTRKETLEALLAARQNDGVAVLTVHLDDPSGYGRMVREHGKVVGIVEQKDATAEQLKINEINSGIMALPGKQLKNWLGRLENNNAQGEFYLTDVIAMAHADGVAIDTAHPVNSIETEGANNRVQLAALERAYQQRCAEALMLDGANLRDPARIDVRGEVTVGMDVMIDVNVIFEGKVVLGNNVTVGAGAILIDCEIADNAEIKPYSIVEGAKLGDGASAGPFARLRPGAELKQDAHIGNFVEMKKAVLGVGSKAGHLAYLGDAQIGQGVNIGAGTITCNYDGANKHLTVIEDEVFVGSDTQLVAPVTIGKRATLGAGSTVTRDVGADELVITRVKQKHIKDWKRPQKQKK</sequence>
<keyword evidence="9 18" id="KW-0460">Magnesium</keyword>
<dbReference type="GO" id="GO:0071555">
    <property type="term" value="P:cell wall organization"/>
    <property type="evidence" value="ECO:0007669"/>
    <property type="project" value="UniProtKB-KW"/>
</dbReference>
<evidence type="ECO:0000256" key="18">
    <source>
        <dbReference type="HAMAP-Rule" id="MF_01631"/>
    </source>
</evidence>
<dbReference type="PROSITE" id="PS00101">
    <property type="entry name" value="HEXAPEP_TRANSFERASES"/>
    <property type="match status" value="1"/>
</dbReference>
<dbReference type="EC" id="2.3.1.157" evidence="18"/>
<feature type="binding site" evidence="18">
    <location>
        <begin position="36"/>
        <end position="39"/>
    </location>
    <ligand>
        <name>UDP-N-acetyl-alpha-D-glucosamine</name>
        <dbReference type="ChEBI" id="CHEBI:57705"/>
    </ligand>
</feature>
<dbReference type="PANTHER" id="PTHR43584:SF3">
    <property type="entry name" value="BIFUNCTIONAL PROTEIN GLMU"/>
    <property type="match status" value="1"/>
</dbReference>
<dbReference type="Proteomes" id="UP000825078">
    <property type="component" value="Chromosome"/>
</dbReference>
<feature type="binding site" evidence="18">
    <location>
        <position position="448"/>
    </location>
    <ligand>
        <name>acetyl-CoA</name>
        <dbReference type="ChEBI" id="CHEBI:57288"/>
    </ligand>
</feature>
<evidence type="ECO:0000256" key="1">
    <source>
        <dbReference type="ARBA" id="ARBA00004496"/>
    </source>
</evidence>
<keyword evidence="12 18" id="KW-0511">Multifunctional enzyme</keyword>
<feature type="binding site" evidence="18">
    <location>
        <position position="405"/>
    </location>
    <ligand>
        <name>acetyl-CoA</name>
        <dbReference type="ChEBI" id="CHEBI:57288"/>
    </ligand>
</feature>
<evidence type="ECO:0000256" key="14">
    <source>
        <dbReference type="ARBA" id="ARBA00023316"/>
    </source>
</evidence>
<dbReference type="GO" id="GO:0009252">
    <property type="term" value="P:peptidoglycan biosynthetic process"/>
    <property type="evidence" value="ECO:0007669"/>
    <property type="project" value="UniProtKB-UniRule"/>
</dbReference>
<feature type="binding site" evidence="18">
    <location>
        <begin position="411"/>
        <end position="412"/>
    </location>
    <ligand>
        <name>acetyl-CoA</name>
        <dbReference type="ChEBI" id="CHEBI:57288"/>
    </ligand>
</feature>
<dbReference type="InterPro" id="IPR025877">
    <property type="entry name" value="MobA-like_NTP_Trfase"/>
</dbReference>
<feature type="binding site" evidence="18">
    <location>
        <position position="194"/>
    </location>
    <ligand>
        <name>UDP-N-acetyl-alpha-D-glucosamine</name>
        <dbReference type="ChEBI" id="CHEBI:57705"/>
    </ligand>
</feature>
<feature type="active site" description="Proton acceptor" evidence="18">
    <location>
        <position position="388"/>
    </location>
</feature>
<dbReference type="InterPro" id="IPR050065">
    <property type="entry name" value="GlmU-like"/>
</dbReference>
<evidence type="ECO:0000256" key="11">
    <source>
        <dbReference type="ARBA" id="ARBA00022984"/>
    </source>
</evidence>
<feature type="binding site" evidence="18">
    <location>
        <position position="402"/>
    </location>
    <ligand>
        <name>UDP-N-acetyl-alpha-D-glucosamine</name>
        <dbReference type="ChEBI" id="CHEBI:57705"/>
    </ligand>
</feature>
<feature type="binding site" evidence="18">
    <location>
        <begin position="106"/>
        <end position="107"/>
    </location>
    <ligand>
        <name>UDP-N-acetyl-alpha-D-glucosamine</name>
        <dbReference type="ChEBI" id="CHEBI:57705"/>
    </ligand>
</feature>
<dbReference type="GO" id="GO:0009245">
    <property type="term" value="P:lipid A biosynthetic process"/>
    <property type="evidence" value="ECO:0007669"/>
    <property type="project" value="UniProtKB-UniRule"/>
</dbReference>
<comment type="subcellular location">
    <subcellularLocation>
        <location evidence="1 18">Cytoplasm</location>
    </subcellularLocation>
</comment>
<evidence type="ECO:0000256" key="16">
    <source>
        <dbReference type="ARBA" id="ARBA00048493"/>
    </source>
</evidence>
<dbReference type="CDD" id="cd02540">
    <property type="entry name" value="GT2_GlmU_N_bac"/>
    <property type="match status" value="1"/>
</dbReference>
<protein>
    <recommendedName>
        <fullName evidence="18">Bifunctional protein GlmU</fullName>
    </recommendedName>
    <domain>
        <recommendedName>
            <fullName evidence="18">UDP-N-acetylglucosamine pyrophosphorylase</fullName>
            <ecNumber evidence="18">2.7.7.23</ecNumber>
        </recommendedName>
        <alternativeName>
            <fullName evidence="18">N-acetylglucosamine-1-phosphate uridyltransferase</fullName>
        </alternativeName>
    </domain>
    <domain>
        <recommendedName>
            <fullName evidence="18">Glucosamine-1-phosphate N-acetyltransferase</fullName>
            <ecNumber evidence="18">2.3.1.157</ecNumber>
        </recommendedName>
    </domain>
</protein>
<feature type="domain" description="MobA-like NTP transferase" evidence="19">
    <location>
        <begin position="33"/>
        <end position="157"/>
    </location>
</feature>
<dbReference type="Gene3D" id="2.160.10.10">
    <property type="entry name" value="Hexapeptide repeat proteins"/>
    <property type="match status" value="1"/>
</dbReference>
<dbReference type="InterPro" id="IPR018357">
    <property type="entry name" value="Hexapep_transf_CS"/>
</dbReference>
<dbReference type="InterPro" id="IPR005882">
    <property type="entry name" value="Bifunctional_GlmU"/>
</dbReference>
<dbReference type="NCBIfam" id="TIGR01173">
    <property type="entry name" value="glmU"/>
    <property type="match status" value="1"/>
</dbReference>
<evidence type="ECO:0000256" key="17">
    <source>
        <dbReference type="ARBA" id="ARBA00049628"/>
    </source>
</evidence>
<comment type="pathway">
    <text evidence="18">Nucleotide-sugar biosynthesis; UDP-N-acetyl-alpha-D-glucosamine biosynthesis; N-acetyl-alpha-D-glucosamine 1-phosphate from alpha-D-glucosamine 6-phosphate (route II): step 2/2.</text>
</comment>
<keyword evidence="11 18" id="KW-0573">Peptidoglycan synthesis</keyword>
<evidence type="ECO:0000256" key="7">
    <source>
        <dbReference type="ARBA" id="ARBA00022723"/>
    </source>
</evidence>
<comment type="function">
    <text evidence="17 18">Catalyzes the last two sequential reactions in the de novo biosynthetic pathway for UDP-N-acetylglucosamine (UDP-GlcNAc). The C-terminal domain catalyzes the transfer of acetyl group from acetyl coenzyme A to glucosamine-1-phosphate (GlcN-1-P) to produce N-acetylglucosamine-1-phosphate (GlcNAc-1-P), which is converted into UDP-GlcNAc by the transfer of uridine 5-monophosphate (from uridine 5-triphosphate), a reaction catalyzed by the N-terminal domain.</text>
</comment>
<feature type="binding site" evidence="18">
    <location>
        <position position="252"/>
    </location>
    <ligand>
        <name>UDP-N-acetyl-alpha-D-glucosamine</name>
        <dbReference type="ChEBI" id="CHEBI:57705"/>
    </ligand>
</feature>
<evidence type="ECO:0000256" key="3">
    <source>
        <dbReference type="ARBA" id="ARBA00007947"/>
    </source>
</evidence>
<comment type="subunit">
    <text evidence="18">Homotrimer.</text>
</comment>
<dbReference type="AlphaFoldDB" id="A0AAD1NQU1"/>
<comment type="similarity">
    <text evidence="3 18">In the N-terminal section; belongs to the N-acetylglucosamine-1-phosphate uridyltransferase family.</text>
</comment>
<evidence type="ECO:0000256" key="13">
    <source>
        <dbReference type="ARBA" id="ARBA00023315"/>
    </source>
</evidence>
<evidence type="ECO:0000313" key="20">
    <source>
        <dbReference type="EMBL" id="BCV47270.1"/>
    </source>
</evidence>
<dbReference type="PANTHER" id="PTHR43584">
    <property type="entry name" value="NUCLEOTIDYL TRANSFERASE"/>
    <property type="match status" value="1"/>
</dbReference>
<dbReference type="EC" id="2.7.7.23" evidence="18"/>
<feature type="region of interest" description="Linker" evidence="18">
    <location>
        <begin position="255"/>
        <end position="275"/>
    </location>
</feature>
<evidence type="ECO:0000256" key="4">
    <source>
        <dbReference type="ARBA" id="ARBA00022490"/>
    </source>
</evidence>
<comment type="similarity">
    <text evidence="2 18">In the C-terminal section; belongs to the transferase hexapeptide repeat family.</text>
</comment>
<keyword evidence="5 18" id="KW-0808">Transferase</keyword>
<comment type="pathway">
    <text evidence="18">Nucleotide-sugar biosynthesis; UDP-N-acetyl-alpha-D-glucosamine biosynthesis; UDP-N-acetyl-alpha-D-glucosamine from N-acetyl-alpha-D-glucosamine 1-phosphate: step 1/1.</text>
</comment>
<feature type="region of interest" description="N-acetyltransferase" evidence="18">
    <location>
        <begin position="276"/>
        <end position="482"/>
    </location>
</feature>
<keyword evidence="4 18" id="KW-0963">Cytoplasm</keyword>
<accession>A0AAD1NQU1</accession>
<evidence type="ECO:0000256" key="5">
    <source>
        <dbReference type="ARBA" id="ARBA00022679"/>
    </source>
</evidence>
<evidence type="ECO:0000256" key="10">
    <source>
        <dbReference type="ARBA" id="ARBA00022960"/>
    </source>
</evidence>
<dbReference type="GO" id="GO:0019134">
    <property type="term" value="F:glucosamine-1-phosphate N-acetyltransferase activity"/>
    <property type="evidence" value="ECO:0007669"/>
    <property type="project" value="UniProtKB-UniRule"/>
</dbReference>
<proteinExistence type="inferred from homology"/>
<name>A0AAD1NQU1_9GAMM</name>
<dbReference type="InterPro" id="IPR029044">
    <property type="entry name" value="Nucleotide-diphossugar_trans"/>
</dbReference>